<gene>
    <name evidence="1" type="ORF">LCGC14_2774450</name>
</gene>
<accession>A0A0F8YV37</accession>
<name>A0A0F8YV37_9ZZZZ</name>
<proteinExistence type="predicted"/>
<dbReference type="EMBL" id="LAZR01051361">
    <property type="protein sequence ID" value="KKK85323.1"/>
    <property type="molecule type" value="Genomic_DNA"/>
</dbReference>
<protein>
    <submittedName>
        <fullName evidence="1">Uncharacterized protein</fullName>
    </submittedName>
</protein>
<sequence length="138" mass="15769">MMEQRANLYTCWCGKPRNLELHFCKEHGFLEDKLKQARAEVMASVKAVLAPLLDRLQQLLGDEDLDEAKLQDASEGLLPELHDAILKLPKLQPAAKDLEALLQEARRNGQLKEALRWFCLHERITELEKASAEGRKVK</sequence>
<comment type="caution">
    <text evidence="1">The sequence shown here is derived from an EMBL/GenBank/DDBJ whole genome shotgun (WGS) entry which is preliminary data.</text>
</comment>
<evidence type="ECO:0000313" key="1">
    <source>
        <dbReference type="EMBL" id="KKK85323.1"/>
    </source>
</evidence>
<dbReference type="AlphaFoldDB" id="A0A0F8YV37"/>
<reference evidence="1" key="1">
    <citation type="journal article" date="2015" name="Nature">
        <title>Complex archaea that bridge the gap between prokaryotes and eukaryotes.</title>
        <authorList>
            <person name="Spang A."/>
            <person name="Saw J.H."/>
            <person name="Jorgensen S.L."/>
            <person name="Zaremba-Niedzwiedzka K."/>
            <person name="Martijn J."/>
            <person name="Lind A.E."/>
            <person name="van Eijk R."/>
            <person name="Schleper C."/>
            <person name="Guy L."/>
            <person name="Ettema T.J."/>
        </authorList>
    </citation>
    <scope>NUCLEOTIDE SEQUENCE</scope>
</reference>
<organism evidence="1">
    <name type="scientific">marine sediment metagenome</name>
    <dbReference type="NCBI Taxonomy" id="412755"/>
    <lineage>
        <taxon>unclassified sequences</taxon>
        <taxon>metagenomes</taxon>
        <taxon>ecological metagenomes</taxon>
    </lineage>
</organism>